<evidence type="ECO:0000256" key="3">
    <source>
        <dbReference type="ARBA" id="ARBA00022490"/>
    </source>
</evidence>
<feature type="domain" description="RMT2" evidence="12">
    <location>
        <begin position="139"/>
        <end position="391"/>
    </location>
</feature>
<accession>A0A1B9IXB7</accession>
<keyword evidence="9 10" id="KW-0539">Nucleus</keyword>
<dbReference type="InterPro" id="IPR017408">
    <property type="entry name" value="Arginine_N-MeTrfase_2"/>
</dbReference>
<gene>
    <name evidence="13" type="ORF">L486_02747</name>
</gene>
<dbReference type="GO" id="GO:0005634">
    <property type="term" value="C:nucleus"/>
    <property type="evidence" value="ECO:0007669"/>
    <property type="project" value="UniProtKB-SubCell"/>
</dbReference>
<evidence type="ECO:0000256" key="4">
    <source>
        <dbReference type="ARBA" id="ARBA00022603"/>
    </source>
</evidence>
<keyword evidence="7" id="KW-0677">Repeat</keyword>
<evidence type="ECO:0000256" key="11">
    <source>
        <dbReference type="PROSITE-ProRule" id="PRU00023"/>
    </source>
</evidence>
<evidence type="ECO:0000256" key="6">
    <source>
        <dbReference type="ARBA" id="ARBA00022691"/>
    </source>
</evidence>
<dbReference type="FunFam" id="3.40.50.150:FF:000430">
    <property type="entry name" value="Arginine N-methyltransferase 2"/>
    <property type="match status" value="1"/>
</dbReference>
<comment type="similarity">
    <text evidence="10">Belongs to the class I-like SAM-binding methyltransferase superfamily. RMT2 methyltransferase family.</text>
</comment>
<evidence type="ECO:0000313" key="14">
    <source>
        <dbReference type="Proteomes" id="UP000092583"/>
    </source>
</evidence>
<keyword evidence="5 10" id="KW-0808">Transferase</keyword>
<evidence type="ECO:0000256" key="8">
    <source>
        <dbReference type="ARBA" id="ARBA00023043"/>
    </source>
</evidence>
<keyword evidence="8 11" id="KW-0040">ANK repeat</keyword>
<evidence type="ECO:0000256" key="9">
    <source>
        <dbReference type="ARBA" id="ARBA00023242"/>
    </source>
</evidence>
<dbReference type="PROSITE" id="PS51559">
    <property type="entry name" value="SAM_RMT2"/>
    <property type="match status" value="1"/>
</dbReference>
<dbReference type="SUPFAM" id="SSF53335">
    <property type="entry name" value="S-adenosyl-L-methionine-dependent methyltransferases"/>
    <property type="match status" value="1"/>
</dbReference>
<dbReference type="GO" id="GO:0019702">
    <property type="term" value="F:protein arginine N5-methyltransferase activity"/>
    <property type="evidence" value="ECO:0007669"/>
    <property type="project" value="TreeGrafter"/>
</dbReference>
<dbReference type="PANTHER" id="PTHR32379">
    <property type="entry name" value="GUANIDINOACETATE N-METHYLTRANSFERASE"/>
    <property type="match status" value="1"/>
</dbReference>
<evidence type="ECO:0000256" key="5">
    <source>
        <dbReference type="ARBA" id="ARBA00022679"/>
    </source>
</evidence>
<evidence type="ECO:0000256" key="7">
    <source>
        <dbReference type="ARBA" id="ARBA00022737"/>
    </source>
</evidence>
<keyword evidence="4 10" id="KW-0489">Methyltransferase</keyword>
<dbReference type="InterPro" id="IPR026480">
    <property type="entry name" value="RMT2_dom"/>
</dbReference>
<evidence type="ECO:0000256" key="2">
    <source>
        <dbReference type="ARBA" id="ARBA00011245"/>
    </source>
</evidence>
<proteinExistence type="inferred from homology"/>
<dbReference type="InterPro" id="IPR002110">
    <property type="entry name" value="Ankyrin_rpt"/>
</dbReference>
<comment type="subcellular location">
    <subcellularLocation>
        <location evidence="10">Cytoplasm</location>
    </subcellularLocation>
    <subcellularLocation>
        <location evidence="10">Nucleus</location>
    </subcellularLocation>
</comment>
<dbReference type="EC" id="2.1.1.-" evidence="10"/>
<keyword evidence="3 10" id="KW-0963">Cytoplasm</keyword>
<reference evidence="14" key="2">
    <citation type="submission" date="2013-12" db="EMBL/GenBank/DDBJ databases">
        <title>Evolution of pathogenesis and genome organization in the Tremellales.</title>
        <authorList>
            <person name="Cuomo C."/>
            <person name="Litvintseva A."/>
            <person name="Heitman J."/>
            <person name="Chen Y."/>
            <person name="Sun S."/>
            <person name="Springer D."/>
            <person name="Dromer F."/>
            <person name="Young S."/>
            <person name="Zeng Q."/>
            <person name="Chapman S."/>
            <person name="Gujja S."/>
            <person name="Saif S."/>
            <person name="Birren B."/>
        </authorList>
    </citation>
    <scope>NUCLEOTIDE SEQUENCE [LARGE SCALE GENOMIC DNA]</scope>
    <source>
        <strain evidence="14">CBS 10435</strain>
    </source>
</reference>
<name>A0A1B9IXB7_9TREE</name>
<dbReference type="InterPro" id="IPR036770">
    <property type="entry name" value="Ankyrin_rpt-contain_sf"/>
</dbReference>
<reference evidence="13 14" key="1">
    <citation type="submission" date="2013-07" db="EMBL/GenBank/DDBJ databases">
        <title>The Genome Sequence of Kwoniella mangroviensis CBS10435.</title>
        <authorList>
            <consortium name="The Broad Institute Genome Sequencing Platform"/>
            <person name="Cuomo C."/>
            <person name="Litvintseva A."/>
            <person name="Chen Y."/>
            <person name="Heitman J."/>
            <person name="Sun S."/>
            <person name="Springer D."/>
            <person name="Dromer F."/>
            <person name="Young S.K."/>
            <person name="Zeng Q."/>
            <person name="Gargeya S."/>
            <person name="Fitzgerald M."/>
            <person name="Abouelleil A."/>
            <person name="Alvarado L."/>
            <person name="Berlin A.M."/>
            <person name="Chapman S.B."/>
            <person name="Dewar J."/>
            <person name="Goldberg J."/>
            <person name="Griggs A."/>
            <person name="Gujja S."/>
            <person name="Hansen M."/>
            <person name="Howarth C."/>
            <person name="Imamovic A."/>
            <person name="Larimer J."/>
            <person name="McCowan C."/>
            <person name="Murphy C."/>
            <person name="Pearson M."/>
            <person name="Priest M."/>
            <person name="Roberts A."/>
            <person name="Saif S."/>
            <person name="Shea T."/>
            <person name="Sykes S."/>
            <person name="Wortman J."/>
            <person name="Nusbaum C."/>
            <person name="Birren B."/>
        </authorList>
    </citation>
    <scope>NUCLEOTIDE SEQUENCE [LARGE SCALE GENOMIC DNA]</scope>
    <source>
        <strain evidence="13 14">CBS 10435</strain>
    </source>
</reference>
<organism evidence="13 14">
    <name type="scientific">Kwoniella mangroviensis CBS 10435</name>
    <dbReference type="NCBI Taxonomy" id="1331196"/>
    <lineage>
        <taxon>Eukaryota</taxon>
        <taxon>Fungi</taxon>
        <taxon>Dikarya</taxon>
        <taxon>Basidiomycota</taxon>
        <taxon>Agaricomycotina</taxon>
        <taxon>Tremellomycetes</taxon>
        <taxon>Tremellales</taxon>
        <taxon>Cryptococcaceae</taxon>
        <taxon>Kwoniella</taxon>
    </lineage>
</organism>
<dbReference type="Proteomes" id="UP000092583">
    <property type="component" value="Unassembled WGS sequence"/>
</dbReference>
<dbReference type="STRING" id="1331196.A0A1B9IXB7"/>
<dbReference type="InterPro" id="IPR029063">
    <property type="entry name" value="SAM-dependent_MTases_sf"/>
</dbReference>
<keyword evidence="6" id="KW-0949">S-adenosyl-L-methionine</keyword>
<comment type="subunit">
    <text evidence="2 10">Monomer.</text>
</comment>
<evidence type="ECO:0000256" key="10">
    <source>
        <dbReference type="PIRNR" id="PIRNR038148"/>
    </source>
</evidence>
<sequence>MSDVKMDEAHLPSDLLVLAHKLLIAAQAAPATEIQKLIDAGAPTWYQDDSLGWSALHYAAERREPQILEMLLKGGAIWNSVDKWGRTAGEICISLGDEEGWEIIRNEGIRSEMLHHALAGPSSPQSDSSTNMKLRVEDNTSAGDNLTFLKSKLTWDIGKDGKERVLDADGNGVMMGWEEPLMVEHVKLMTYDHPNAQPGAEGMTIMNVGFGLGIVDRLFQSTKSPSHPKPLNHTIIEAHPQVLQYIKDKGVDKLLGVRILEGRWQDFLLDPERSGEVLECTPGGMGYDAIFVDTFAEGYEDLKAFFEVLPDILEPENGIFSFWNGLGATNATIYAVSSSLAELHLEDVGLDTTWHDVLIPESLREEVWKGVKRRYWELPGYKLPIAKMKLM</sequence>
<dbReference type="PROSITE" id="PS50088">
    <property type="entry name" value="ANK_REPEAT"/>
    <property type="match status" value="1"/>
</dbReference>
<dbReference type="GO" id="GO:0032259">
    <property type="term" value="P:methylation"/>
    <property type="evidence" value="ECO:0007669"/>
    <property type="project" value="UniProtKB-KW"/>
</dbReference>
<dbReference type="OrthoDB" id="19014at2759"/>
<dbReference type="PROSITE" id="PS50297">
    <property type="entry name" value="ANK_REP_REGION"/>
    <property type="match status" value="1"/>
</dbReference>
<evidence type="ECO:0000256" key="1">
    <source>
        <dbReference type="ARBA" id="ARBA00002207"/>
    </source>
</evidence>
<evidence type="ECO:0000259" key="12">
    <source>
        <dbReference type="PROSITE" id="PS51559"/>
    </source>
</evidence>
<evidence type="ECO:0000313" key="13">
    <source>
        <dbReference type="EMBL" id="OCF60074.1"/>
    </source>
</evidence>
<feature type="repeat" description="ANK" evidence="11">
    <location>
        <begin position="51"/>
        <end position="83"/>
    </location>
</feature>
<dbReference type="GO" id="GO:0005737">
    <property type="term" value="C:cytoplasm"/>
    <property type="evidence" value="ECO:0007669"/>
    <property type="project" value="UniProtKB-SubCell"/>
</dbReference>
<protein>
    <recommendedName>
        <fullName evidence="10">Arginine N-methyltransferase 2</fullName>
        <ecNumber evidence="10">2.1.1.-</ecNumber>
    </recommendedName>
</protein>
<dbReference type="Gene3D" id="3.40.50.150">
    <property type="entry name" value="Vaccinia Virus protein VP39"/>
    <property type="match status" value="1"/>
</dbReference>
<dbReference type="Pfam" id="PF12796">
    <property type="entry name" value="Ank_2"/>
    <property type="match status" value="1"/>
</dbReference>
<dbReference type="AlphaFoldDB" id="A0A1B9IXB7"/>
<dbReference type="PIRSF" id="PIRSF038148">
    <property type="entry name" value="Arginine_N-mtfrase-2"/>
    <property type="match status" value="1"/>
</dbReference>
<dbReference type="InterPro" id="IPR051038">
    <property type="entry name" value="RMT2/GAMT_Mtase"/>
</dbReference>
<comment type="function">
    <text evidence="1 10">S-adenosyl-L-methionine-dependent protein-arginine N-methyltransferase that methylates the delta-nitrogen atom of arginine residues to form N5-methylarginine (type IV) in target proteins. Monomethylates ribosomal protein L12.</text>
</comment>
<dbReference type="PANTHER" id="PTHR32379:SF1">
    <property type="entry name" value="GUANIDINOACETATE N-METHYLTRANSFERASE"/>
    <property type="match status" value="1"/>
</dbReference>
<dbReference type="SUPFAM" id="SSF48403">
    <property type="entry name" value="Ankyrin repeat"/>
    <property type="match status" value="1"/>
</dbReference>
<dbReference type="EMBL" id="KI669460">
    <property type="protein sequence ID" value="OCF60074.1"/>
    <property type="molecule type" value="Genomic_DNA"/>
</dbReference>
<dbReference type="Gene3D" id="1.25.40.20">
    <property type="entry name" value="Ankyrin repeat-containing domain"/>
    <property type="match status" value="1"/>
</dbReference>
<keyword evidence="14" id="KW-1185">Reference proteome</keyword>